<dbReference type="GO" id="GO:0016020">
    <property type="term" value="C:membrane"/>
    <property type="evidence" value="ECO:0007669"/>
    <property type="project" value="UniProtKB-SubCell"/>
</dbReference>
<name>A0A2R5ESF2_9BACL</name>
<evidence type="ECO:0000256" key="5">
    <source>
        <dbReference type="SAM" id="Phobius"/>
    </source>
</evidence>
<keyword evidence="4 5" id="KW-0472">Membrane</keyword>
<evidence type="ECO:0000256" key="3">
    <source>
        <dbReference type="ARBA" id="ARBA00022989"/>
    </source>
</evidence>
<keyword evidence="2 5" id="KW-0812">Transmembrane</keyword>
<feature type="transmembrane region" description="Helical" evidence="5">
    <location>
        <begin position="214"/>
        <end position="234"/>
    </location>
</feature>
<dbReference type="Gene3D" id="3.40.1710.10">
    <property type="entry name" value="abc type-2 transporter like domain"/>
    <property type="match status" value="1"/>
</dbReference>
<evidence type="ECO:0000259" key="6">
    <source>
        <dbReference type="Pfam" id="PF12698"/>
    </source>
</evidence>
<keyword evidence="3 5" id="KW-1133">Transmembrane helix</keyword>
<dbReference type="InterPro" id="IPR051328">
    <property type="entry name" value="T7SS_ABC-Transporter"/>
</dbReference>
<dbReference type="InterPro" id="IPR013525">
    <property type="entry name" value="ABC2_TM"/>
</dbReference>
<dbReference type="PANTHER" id="PTHR43077:SF5">
    <property type="entry name" value="PHAGE INFECTION PROTEIN"/>
    <property type="match status" value="1"/>
</dbReference>
<comment type="caution">
    <text evidence="7">The sequence shown here is derived from an EMBL/GenBank/DDBJ whole genome shotgun (WGS) entry which is preliminary data.</text>
</comment>
<gene>
    <name evidence="7" type="ORF">PAT3040_03679</name>
</gene>
<keyword evidence="8" id="KW-1185">Reference proteome</keyword>
<feature type="domain" description="ABC-2 type transporter transmembrane" evidence="6">
    <location>
        <begin position="14"/>
        <end position="268"/>
    </location>
</feature>
<protein>
    <submittedName>
        <fullName evidence="7">Phage infection protein</fullName>
    </submittedName>
</protein>
<sequence>MQVFKNKLLLALPLIAILVLFIFVLALYPSATMKPVLLPIAIVNLDEGAALPDGTAVNMGDQLVEQMKQASGKAAEGEASPVKWVQLESAEAAREGMDNRDYYGAMIIAADFSAKQASLRSPAPQQPEIEVLVNQGMNATAANMVTQMVSGMVGKLNATISAGLLHELEASGATLKPSQAAIVASPILAQITNVNETGANAARGNAPVSLFQPIWMASIAGAAISTLVVGKAAASASSRRSKLAARLTQAGVGVVLALLSGFLVTWLADRFLDLDVPSMAEMGLFISFSILAFFLMISAILSWTGIRGIVLFVLLLFFGAPLLALPAEFMNGFYRDWIHSWLPMRFMVDGLRELFFFGNGFEWNEPTAALFWISAGSLILLLLSVLKPQKASSGAEGAASASS</sequence>
<dbReference type="AlphaFoldDB" id="A0A2R5ESF2"/>
<comment type="subcellular location">
    <subcellularLocation>
        <location evidence="1">Membrane</location>
        <topology evidence="1">Multi-pass membrane protein</topology>
    </subcellularLocation>
</comment>
<dbReference type="Pfam" id="PF12698">
    <property type="entry name" value="ABC2_membrane_3"/>
    <property type="match status" value="1"/>
</dbReference>
<dbReference type="Proteomes" id="UP000245202">
    <property type="component" value="Unassembled WGS sequence"/>
</dbReference>
<feature type="transmembrane region" description="Helical" evidence="5">
    <location>
        <begin position="280"/>
        <end position="301"/>
    </location>
</feature>
<feature type="transmembrane region" description="Helical" evidence="5">
    <location>
        <begin position="246"/>
        <end position="268"/>
    </location>
</feature>
<accession>A0A2R5ESF2</accession>
<organism evidence="7 8">
    <name type="scientific">Paenibacillus agaridevorans</name>
    <dbReference type="NCBI Taxonomy" id="171404"/>
    <lineage>
        <taxon>Bacteria</taxon>
        <taxon>Bacillati</taxon>
        <taxon>Bacillota</taxon>
        <taxon>Bacilli</taxon>
        <taxon>Bacillales</taxon>
        <taxon>Paenibacillaceae</taxon>
        <taxon>Paenibacillus</taxon>
    </lineage>
</organism>
<dbReference type="EMBL" id="BDQX01000192">
    <property type="protein sequence ID" value="GBG09055.1"/>
    <property type="molecule type" value="Genomic_DNA"/>
</dbReference>
<dbReference type="RefSeq" id="WP_258235045.1">
    <property type="nucleotide sequence ID" value="NZ_BDQX01000192.1"/>
</dbReference>
<proteinExistence type="predicted"/>
<evidence type="ECO:0000256" key="4">
    <source>
        <dbReference type="ARBA" id="ARBA00023136"/>
    </source>
</evidence>
<feature type="transmembrane region" description="Helical" evidence="5">
    <location>
        <begin position="369"/>
        <end position="386"/>
    </location>
</feature>
<evidence type="ECO:0000256" key="2">
    <source>
        <dbReference type="ARBA" id="ARBA00022692"/>
    </source>
</evidence>
<evidence type="ECO:0000313" key="8">
    <source>
        <dbReference type="Proteomes" id="UP000245202"/>
    </source>
</evidence>
<evidence type="ECO:0000256" key="1">
    <source>
        <dbReference type="ARBA" id="ARBA00004141"/>
    </source>
</evidence>
<evidence type="ECO:0000313" key="7">
    <source>
        <dbReference type="EMBL" id="GBG09055.1"/>
    </source>
</evidence>
<reference evidence="7 8" key="1">
    <citation type="submission" date="2017-08" db="EMBL/GenBank/DDBJ databases">
        <title>Substantial Increase in Enzyme Production by Combined Drug-Resistance Mutations in Paenibacillus agaridevorans.</title>
        <authorList>
            <person name="Tanaka Y."/>
            <person name="Funane K."/>
            <person name="Hosaka T."/>
            <person name="Shiwa Y."/>
            <person name="Fujita N."/>
            <person name="Miyazaki T."/>
            <person name="Yoshikawa H."/>
            <person name="Murakami K."/>
            <person name="Kasahara K."/>
            <person name="Inaoka T."/>
            <person name="Hiraga Y."/>
            <person name="Ochi K."/>
        </authorList>
    </citation>
    <scope>NUCLEOTIDE SEQUENCE [LARGE SCALE GENOMIC DNA]</scope>
    <source>
        <strain evidence="7 8">T-3040</strain>
    </source>
</reference>
<feature type="transmembrane region" description="Helical" evidence="5">
    <location>
        <begin position="308"/>
        <end position="327"/>
    </location>
</feature>
<dbReference type="PANTHER" id="PTHR43077">
    <property type="entry name" value="TRANSPORT PERMEASE YVFS-RELATED"/>
    <property type="match status" value="1"/>
</dbReference>